<feature type="region of interest" description="Disordered" evidence="1">
    <location>
        <begin position="752"/>
        <end position="806"/>
    </location>
</feature>
<evidence type="ECO:0000259" key="2">
    <source>
        <dbReference type="Pfam" id="PF10551"/>
    </source>
</evidence>
<dbReference type="OrthoDB" id="2507671at2759"/>
<name>A0A5B0NTA9_PUCGR</name>
<feature type="domain" description="MULE transposase" evidence="2">
    <location>
        <begin position="354"/>
        <end position="450"/>
    </location>
</feature>
<feature type="region of interest" description="Disordered" evidence="1">
    <location>
        <begin position="57"/>
        <end position="99"/>
    </location>
</feature>
<protein>
    <recommendedName>
        <fullName evidence="2">MULE transposase domain-containing protein</fullName>
    </recommendedName>
</protein>
<gene>
    <name evidence="4" type="ORF">PGT21_050006</name>
    <name evidence="3" type="ORF">PGTUg99_050056</name>
</gene>
<dbReference type="GO" id="GO:0010106">
    <property type="term" value="P:cellular response to iron ion starvation"/>
    <property type="evidence" value="ECO:0007669"/>
    <property type="project" value="InterPro"/>
</dbReference>
<organism evidence="3 6">
    <name type="scientific">Puccinia graminis f. sp. tritici</name>
    <dbReference type="NCBI Taxonomy" id="56615"/>
    <lineage>
        <taxon>Eukaryota</taxon>
        <taxon>Fungi</taxon>
        <taxon>Dikarya</taxon>
        <taxon>Basidiomycota</taxon>
        <taxon>Pucciniomycotina</taxon>
        <taxon>Pucciniomycetes</taxon>
        <taxon>Pucciniales</taxon>
        <taxon>Pucciniaceae</taxon>
        <taxon>Puccinia</taxon>
    </lineage>
</organism>
<feature type="compositionally biased region" description="Acidic residues" evidence="1">
    <location>
        <begin position="73"/>
        <end position="84"/>
    </location>
</feature>
<dbReference type="GO" id="GO:0045944">
    <property type="term" value="P:positive regulation of transcription by RNA polymerase II"/>
    <property type="evidence" value="ECO:0007669"/>
    <property type="project" value="InterPro"/>
</dbReference>
<proteinExistence type="predicted"/>
<dbReference type="Proteomes" id="UP000325313">
    <property type="component" value="Unassembled WGS sequence"/>
</dbReference>
<dbReference type="InterPro" id="IPR014842">
    <property type="entry name" value="AFT"/>
</dbReference>
<reference evidence="5 6" key="1">
    <citation type="submission" date="2019-05" db="EMBL/GenBank/DDBJ databases">
        <title>Emergence of the Ug99 lineage of the wheat stem rust pathogen through somatic hybridization.</title>
        <authorList>
            <person name="Li F."/>
            <person name="Upadhyaya N.M."/>
            <person name="Sperschneider J."/>
            <person name="Matny O."/>
            <person name="Nguyen-Phuc H."/>
            <person name="Mago R."/>
            <person name="Raley C."/>
            <person name="Miller M.E."/>
            <person name="Silverstein K.A.T."/>
            <person name="Henningsen E."/>
            <person name="Hirsch C.D."/>
            <person name="Visser B."/>
            <person name="Pretorius Z.A."/>
            <person name="Steffenson B.J."/>
            <person name="Schwessinger B."/>
            <person name="Dodds P.N."/>
            <person name="Figueroa M."/>
        </authorList>
    </citation>
    <scope>NUCLEOTIDE SEQUENCE [LARGE SCALE GENOMIC DNA]</scope>
    <source>
        <strain evidence="4">21-0</strain>
        <strain evidence="3 6">Ug99</strain>
    </source>
</reference>
<dbReference type="PANTHER" id="PTHR31569:SF4">
    <property type="entry name" value="SWIM-TYPE DOMAIN-CONTAINING PROTEIN"/>
    <property type="match status" value="1"/>
</dbReference>
<keyword evidence="5" id="KW-1185">Reference proteome</keyword>
<accession>A0A5B0NTA9</accession>
<dbReference type="CDD" id="cd22744">
    <property type="entry name" value="OTU"/>
    <property type="match status" value="1"/>
</dbReference>
<evidence type="ECO:0000256" key="1">
    <source>
        <dbReference type="SAM" id="MobiDB-lite"/>
    </source>
</evidence>
<dbReference type="PANTHER" id="PTHR31569">
    <property type="entry name" value="SWIM-TYPE DOMAIN-CONTAINING PROTEIN"/>
    <property type="match status" value="1"/>
</dbReference>
<dbReference type="Proteomes" id="UP000324748">
    <property type="component" value="Unassembled WGS sequence"/>
</dbReference>
<dbReference type="InterPro" id="IPR052579">
    <property type="entry name" value="Zinc_finger_SWIM"/>
</dbReference>
<evidence type="ECO:0000313" key="4">
    <source>
        <dbReference type="EMBL" id="KAA1099551.1"/>
    </source>
</evidence>
<sequence length="1010" mass="115360">MNSHIIIEAPQSMIIDPLLMEISRFSAMDSSLGASHNPDKKTKTIDVNPSRRIVMAGGRTEEDNIQNKGDDGQNIEDQEDEDSDSLGTHEDFSTNEEDQEIIEQEVAPDINERLAAYLEDTNQLSRKQGDHPDQLTVNIPPPPDAEFKDPNEMTKSIKRFALDHGYKISITKSEKNKKKIFKCHRGGHPPESKGTNTQQAQSTSSRLIGCPFQARANYIKKKSIWSFYCKNPTHNHPPSLKTSEDRSGDQVHLNEVKSLSDEGLLPSEIVHTFHQQSCSHENMIPGIQEAVYSTRRPVQPHTLPGTSPIFHLNKALSSSEFVSSTKLNDNGDITDLFFYHPSSIQLLSSYNSILFFDCTYKTNKCKMPLIHISGISGNNQAFSVAFCFLSESNFTHYSWALKSLLGIFTTHHIQIPQVFMTEREVPLMNAIEEVFLTTKNLICISNMNQNIISNASKLINNRDKETKMLKIWASLIKLENTSQFYAAFNRLSVQYPPEFIRYLETEWVPIAHKFVNAWTKQTLHFDHRSVPKIDTFHPYIKAQLLSYKDSFETIVNSISKILQDQAHQIYAELEHQQAEKLPNLPNIFEDCVGKITHYALKKALKNFNLILQVHTSCQGVHHLRNGIPCRHQLAEILLEGKKVDPKLFHSQWHIKDIKGTGCSSDRLAKKNVETNQTQFESSSSAQRESNLGEFTSLLQGSSTVVNMKGALQKTEFLGGRLNFEPNTPQAETWEYSQLKSFLKKRLREQQEREKMMVKKQRLQSEQQPVDPEKQSERKLEDLIQESEVPKNQEEKNPPEAPATSRIQLSTEIEMVPNTLPKNIDWKDELPKFIQPYIEKVFDVKTDGHGGFRAIGLCLGRGEESWFEIRQELIQEIEKRRAFYHKKGTFKNIDDVLERIKVSSRAPCNNNKSMSMPMMGEVIANTFKTPVFFFSSFWSQTFFPQFSPPNYKTPIFIGLDSTRAHFAVLELKNPRLFPAPTLLKKSKKGAGSEALNWEAKYSACFKLMKSL</sequence>
<dbReference type="EMBL" id="VDEP01000380">
    <property type="protein sequence ID" value="KAA1091932.1"/>
    <property type="molecule type" value="Genomic_DNA"/>
</dbReference>
<feature type="compositionally biased region" description="Basic and acidic residues" evidence="1">
    <location>
        <begin position="770"/>
        <end position="797"/>
    </location>
</feature>
<evidence type="ECO:0000313" key="5">
    <source>
        <dbReference type="Proteomes" id="UP000324748"/>
    </source>
</evidence>
<dbReference type="EMBL" id="VSWC01000054">
    <property type="protein sequence ID" value="KAA1099551.1"/>
    <property type="molecule type" value="Genomic_DNA"/>
</dbReference>
<evidence type="ECO:0000313" key="6">
    <source>
        <dbReference type="Proteomes" id="UP000325313"/>
    </source>
</evidence>
<dbReference type="InterPro" id="IPR018289">
    <property type="entry name" value="MULE_transposase_dom"/>
</dbReference>
<comment type="caution">
    <text evidence="3">The sequence shown here is derived from an EMBL/GenBank/DDBJ whole genome shotgun (WGS) entry which is preliminary data.</text>
</comment>
<dbReference type="Pfam" id="PF08731">
    <property type="entry name" value="AFT"/>
    <property type="match status" value="1"/>
</dbReference>
<dbReference type="AlphaFoldDB" id="A0A5B0NTA9"/>
<dbReference type="Pfam" id="PF10551">
    <property type="entry name" value="MULE"/>
    <property type="match status" value="1"/>
</dbReference>
<dbReference type="GO" id="GO:0000981">
    <property type="term" value="F:DNA-binding transcription factor activity, RNA polymerase II-specific"/>
    <property type="evidence" value="ECO:0007669"/>
    <property type="project" value="InterPro"/>
</dbReference>
<dbReference type="Gene3D" id="3.90.70.80">
    <property type="match status" value="1"/>
</dbReference>
<evidence type="ECO:0000313" key="3">
    <source>
        <dbReference type="EMBL" id="KAA1091932.1"/>
    </source>
</evidence>